<evidence type="ECO:0000256" key="1">
    <source>
        <dbReference type="ARBA" id="ARBA00004196"/>
    </source>
</evidence>
<dbReference type="PROSITE" id="PS51352">
    <property type="entry name" value="THIOREDOXIN_2"/>
    <property type="match status" value="1"/>
</dbReference>
<dbReference type="Gene3D" id="3.40.30.10">
    <property type="entry name" value="Glutaredoxin"/>
    <property type="match status" value="1"/>
</dbReference>
<dbReference type="PROSITE" id="PS00194">
    <property type="entry name" value="THIOREDOXIN_1"/>
    <property type="match status" value="1"/>
</dbReference>
<dbReference type="GO" id="GO:0016491">
    <property type="term" value="F:oxidoreductase activity"/>
    <property type="evidence" value="ECO:0007669"/>
    <property type="project" value="InterPro"/>
</dbReference>
<organism evidence="6 7">
    <name type="scientific">Aquisphaera giovannonii</name>
    <dbReference type="NCBI Taxonomy" id="406548"/>
    <lineage>
        <taxon>Bacteria</taxon>
        <taxon>Pseudomonadati</taxon>
        <taxon>Planctomycetota</taxon>
        <taxon>Planctomycetia</taxon>
        <taxon>Isosphaerales</taxon>
        <taxon>Isosphaeraceae</taxon>
        <taxon>Aquisphaera</taxon>
    </lineage>
</organism>
<dbReference type="SUPFAM" id="SSF52833">
    <property type="entry name" value="Thioredoxin-like"/>
    <property type="match status" value="1"/>
</dbReference>
<proteinExistence type="predicted"/>
<feature type="domain" description="Thioredoxin" evidence="5">
    <location>
        <begin position="297"/>
        <end position="456"/>
    </location>
</feature>
<evidence type="ECO:0000256" key="4">
    <source>
        <dbReference type="ARBA" id="ARBA00023284"/>
    </source>
</evidence>
<dbReference type="CDD" id="cd02966">
    <property type="entry name" value="TlpA_like_family"/>
    <property type="match status" value="1"/>
</dbReference>
<name>A0A5B9W687_9BACT</name>
<evidence type="ECO:0000313" key="6">
    <source>
        <dbReference type="EMBL" id="QEH36123.1"/>
    </source>
</evidence>
<dbReference type="InterPro" id="IPR013740">
    <property type="entry name" value="Redoxin"/>
</dbReference>
<keyword evidence="4" id="KW-0676">Redox-active center</keyword>
<keyword evidence="3" id="KW-0201">Cytochrome c-type biogenesis</keyword>
<gene>
    <name evidence="6" type="primary">stoA</name>
    <name evidence="6" type="ORF">OJF2_46830</name>
</gene>
<sequence>MSPSSLIPAPRRKGAALLAGALALAAGTVVCLRSSILAQPPGVEPKAKAAAGDRPADPKAKALLLDVAKAYKALGAYSDEGQFVAAMTIGGKANKQEQSLKIAFVRPNKLDIDAGPVHMVSDGKTMTTAVAPLKRYTAVPAPEAINFETFRQGPTGSVLFGGITGAPMFIVLNMLTADDPVAALDQLGGSLQLDPKSPGNLLIDQQDAPDLKLVIDPATKLLSRIDFDVDPKLLARNAPEGQAVTIDRFGWAAGAVKTDAAKDHKFALEIPKGYSKVDDLRQGQGGGEEEQKYAVSEKVGSLAPDFTLTVLDGPGKTKTVTRSELAGKVVVIDFWATWCPPCMAELPEIQKLIESLAKDKKNVAVVALSEDSDPSELGEVRKLVEKTLAGKKITLTGNDVGLIALDPSGTIAKAFDIEGFPTLAILDAKGVVQSVHVGFSPDIRQKLEAEIDALLAGKPLAKGAEKKAAAAKD</sequence>
<dbReference type="SUPFAM" id="SSF89392">
    <property type="entry name" value="Prokaryotic lipoproteins and lipoprotein localization factors"/>
    <property type="match status" value="1"/>
</dbReference>
<evidence type="ECO:0000256" key="2">
    <source>
        <dbReference type="ARBA" id="ARBA00022729"/>
    </source>
</evidence>
<evidence type="ECO:0000313" key="7">
    <source>
        <dbReference type="Proteomes" id="UP000324233"/>
    </source>
</evidence>
<accession>A0A5B9W687</accession>
<dbReference type="KEGG" id="agv:OJF2_46830"/>
<dbReference type="Gene3D" id="2.50.20.10">
    <property type="entry name" value="Lipoprotein localisation LolA/LolB/LppX"/>
    <property type="match status" value="1"/>
</dbReference>
<dbReference type="GO" id="GO:0017004">
    <property type="term" value="P:cytochrome complex assembly"/>
    <property type="evidence" value="ECO:0007669"/>
    <property type="project" value="UniProtKB-KW"/>
</dbReference>
<reference evidence="6 7" key="1">
    <citation type="submission" date="2019-08" db="EMBL/GenBank/DDBJ databases">
        <title>Deep-cultivation of Planctomycetes and their phenomic and genomic characterization uncovers novel biology.</title>
        <authorList>
            <person name="Wiegand S."/>
            <person name="Jogler M."/>
            <person name="Boedeker C."/>
            <person name="Pinto D."/>
            <person name="Vollmers J."/>
            <person name="Rivas-Marin E."/>
            <person name="Kohn T."/>
            <person name="Peeters S.H."/>
            <person name="Heuer A."/>
            <person name="Rast P."/>
            <person name="Oberbeckmann S."/>
            <person name="Bunk B."/>
            <person name="Jeske O."/>
            <person name="Meyerdierks A."/>
            <person name="Storesund J.E."/>
            <person name="Kallscheuer N."/>
            <person name="Luecker S."/>
            <person name="Lage O.M."/>
            <person name="Pohl T."/>
            <person name="Merkel B.J."/>
            <person name="Hornburger P."/>
            <person name="Mueller R.-W."/>
            <person name="Bruemmer F."/>
            <person name="Labrenz M."/>
            <person name="Spormann A.M."/>
            <person name="Op den Camp H."/>
            <person name="Overmann J."/>
            <person name="Amann R."/>
            <person name="Jetten M.S.M."/>
            <person name="Mascher T."/>
            <person name="Medema M.H."/>
            <person name="Devos D.P."/>
            <person name="Kaster A.-K."/>
            <person name="Ovreas L."/>
            <person name="Rohde M."/>
            <person name="Galperin M.Y."/>
            <person name="Jogler C."/>
        </authorList>
    </citation>
    <scope>NUCLEOTIDE SEQUENCE [LARGE SCALE GENOMIC DNA]</scope>
    <source>
        <strain evidence="6 7">OJF2</strain>
    </source>
</reference>
<dbReference type="PANTHER" id="PTHR42852:SF13">
    <property type="entry name" value="PROTEIN DIPZ"/>
    <property type="match status" value="1"/>
</dbReference>
<dbReference type="InterPro" id="IPR050553">
    <property type="entry name" value="Thioredoxin_ResA/DsbE_sf"/>
</dbReference>
<dbReference type="InterPro" id="IPR013766">
    <property type="entry name" value="Thioredoxin_domain"/>
</dbReference>
<evidence type="ECO:0000259" key="5">
    <source>
        <dbReference type="PROSITE" id="PS51352"/>
    </source>
</evidence>
<dbReference type="InterPro" id="IPR029046">
    <property type="entry name" value="LolA/LolB/LppX"/>
</dbReference>
<dbReference type="PANTHER" id="PTHR42852">
    <property type="entry name" value="THIOL:DISULFIDE INTERCHANGE PROTEIN DSBE"/>
    <property type="match status" value="1"/>
</dbReference>
<dbReference type="GO" id="GO:0030313">
    <property type="term" value="C:cell envelope"/>
    <property type="evidence" value="ECO:0007669"/>
    <property type="project" value="UniProtKB-SubCell"/>
</dbReference>
<evidence type="ECO:0000256" key="3">
    <source>
        <dbReference type="ARBA" id="ARBA00022748"/>
    </source>
</evidence>
<dbReference type="EMBL" id="CP042997">
    <property type="protein sequence ID" value="QEH36123.1"/>
    <property type="molecule type" value="Genomic_DNA"/>
</dbReference>
<protein>
    <submittedName>
        <fullName evidence="6">Sporulation thiol-disulfide oxidoreductase A</fullName>
    </submittedName>
</protein>
<dbReference type="InterPro" id="IPR017937">
    <property type="entry name" value="Thioredoxin_CS"/>
</dbReference>
<dbReference type="Pfam" id="PF08534">
    <property type="entry name" value="Redoxin"/>
    <property type="match status" value="1"/>
</dbReference>
<dbReference type="AlphaFoldDB" id="A0A5B9W687"/>
<keyword evidence="2" id="KW-0732">Signal</keyword>
<comment type="subcellular location">
    <subcellularLocation>
        <location evidence="1">Cell envelope</location>
    </subcellularLocation>
</comment>
<dbReference type="Proteomes" id="UP000324233">
    <property type="component" value="Chromosome"/>
</dbReference>
<dbReference type="InterPro" id="IPR036249">
    <property type="entry name" value="Thioredoxin-like_sf"/>
</dbReference>
<keyword evidence="7" id="KW-1185">Reference proteome</keyword>
<dbReference type="RefSeq" id="WP_168221990.1">
    <property type="nucleotide sequence ID" value="NZ_CP042997.1"/>
</dbReference>